<feature type="non-terminal residue" evidence="1">
    <location>
        <position position="1"/>
    </location>
</feature>
<proteinExistence type="predicted"/>
<accession>A0A0C2ZLS1</accession>
<protein>
    <recommendedName>
        <fullName evidence="3">C2H2-type domain-containing protein</fullName>
    </recommendedName>
</protein>
<name>A0A0C2ZLS1_9AGAM</name>
<dbReference type="HOGENOM" id="CLU_126337_1_1_1"/>
<sequence length="59" mass="6607">AGCPTHLQGGCAEIMAHLRAHGISYRMREQGVCPWLGCGKSILWKNVSRHVREKHLGIR</sequence>
<reference evidence="1 2" key="1">
    <citation type="submission" date="2014-04" db="EMBL/GenBank/DDBJ databases">
        <authorList>
            <consortium name="DOE Joint Genome Institute"/>
            <person name="Kuo A."/>
            <person name="Kohler A."/>
            <person name="Nagy L.G."/>
            <person name="Floudas D."/>
            <person name="Copeland A."/>
            <person name="Barry K.W."/>
            <person name="Cichocki N."/>
            <person name="Veneault-Fourrey C."/>
            <person name="LaButti K."/>
            <person name="Lindquist E.A."/>
            <person name="Lipzen A."/>
            <person name="Lundell T."/>
            <person name="Morin E."/>
            <person name="Murat C."/>
            <person name="Sun H."/>
            <person name="Tunlid A."/>
            <person name="Henrissat B."/>
            <person name="Grigoriev I.V."/>
            <person name="Hibbett D.S."/>
            <person name="Martin F."/>
            <person name="Nordberg H.P."/>
            <person name="Cantor M.N."/>
            <person name="Hua S.X."/>
        </authorList>
    </citation>
    <scope>NUCLEOTIDE SEQUENCE [LARGE SCALE GENOMIC DNA]</scope>
    <source>
        <strain evidence="1 2">Foug A</strain>
    </source>
</reference>
<gene>
    <name evidence="1" type="ORF">SCLCIDRAFT_47469</name>
</gene>
<feature type="non-terminal residue" evidence="1">
    <location>
        <position position="59"/>
    </location>
</feature>
<evidence type="ECO:0000313" key="2">
    <source>
        <dbReference type="Proteomes" id="UP000053989"/>
    </source>
</evidence>
<reference evidence="2" key="2">
    <citation type="submission" date="2015-01" db="EMBL/GenBank/DDBJ databases">
        <title>Evolutionary Origins and Diversification of the Mycorrhizal Mutualists.</title>
        <authorList>
            <consortium name="DOE Joint Genome Institute"/>
            <consortium name="Mycorrhizal Genomics Consortium"/>
            <person name="Kohler A."/>
            <person name="Kuo A."/>
            <person name="Nagy L.G."/>
            <person name="Floudas D."/>
            <person name="Copeland A."/>
            <person name="Barry K.W."/>
            <person name="Cichocki N."/>
            <person name="Veneault-Fourrey C."/>
            <person name="LaButti K."/>
            <person name="Lindquist E.A."/>
            <person name="Lipzen A."/>
            <person name="Lundell T."/>
            <person name="Morin E."/>
            <person name="Murat C."/>
            <person name="Riley R."/>
            <person name="Ohm R."/>
            <person name="Sun H."/>
            <person name="Tunlid A."/>
            <person name="Henrissat B."/>
            <person name="Grigoriev I.V."/>
            <person name="Hibbett D.S."/>
            <person name="Martin F."/>
        </authorList>
    </citation>
    <scope>NUCLEOTIDE SEQUENCE [LARGE SCALE GENOMIC DNA]</scope>
    <source>
        <strain evidence="2">Foug A</strain>
    </source>
</reference>
<dbReference type="AlphaFoldDB" id="A0A0C2ZLS1"/>
<dbReference type="Proteomes" id="UP000053989">
    <property type="component" value="Unassembled WGS sequence"/>
</dbReference>
<evidence type="ECO:0008006" key="3">
    <source>
        <dbReference type="Google" id="ProtNLM"/>
    </source>
</evidence>
<dbReference type="EMBL" id="KN822177">
    <property type="protein sequence ID" value="KIM53572.1"/>
    <property type="molecule type" value="Genomic_DNA"/>
</dbReference>
<dbReference type="OrthoDB" id="3437960at2759"/>
<organism evidence="1 2">
    <name type="scientific">Scleroderma citrinum Foug A</name>
    <dbReference type="NCBI Taxonomy" id="1036808"/>
    <lineage>
        <taxon>Eukaryota</taxon>
        <taxon>Fungi</taxon>
        <taxon>Dikarya</taxon>
        <taxon>Basidiomycota</taxon>
        <taxon>Agaricomycotina</taxon>
        <taxon>Agaricomycetes</taxon>
        <taxon>Agaricomycetidae</taxon>
        <taxon>Boletales</taxon>
        <taxon>Sclerodermatineae</taxon>
        <taxon>Sclerodermataceae</taxon>
        <taxon>Scleroderma</taxon>
    </lineage>
</organism>
<evidence type="ECO:0000313" key="1">
    <source>
        <dbReference type="EMBL" id="KIM53572.1"/>
    </source>
</evidence>
<keyword evidence="2" id="KW-1185">Reference proteome</keyword>
<dbReference type="InParanoid" id="A0A0C2ZLS1"/>